<dbReference type="FunFam" id="3.30.70.330:FF:000029">
    <property type="entry name" value="U2 small nuclear ribonucleoprotein B"/>
    <property type="match status" value="1"/>
</dbReference>
<feature type="domain" description="RRM" evidence="11">
    <location>
        <begin position="141"/>
        <end position="214"/>
    </location>
</feature>
<gene>
    <name evidence="12" type="ORF">CANCADRAFT_85611</name>
</gene>
<dbReference type="Gene3D" id="3.30.70.330">
    <property type="match status" value="2"/>
</dbReference>
<reference evidence="13" key="1">
    <citation type="submission" date="2016-02" db="EMBL/GenBank/DDBJ databases">
        <title>Comparative genomics of biotechnologically important yeasts.</title>
        <authorList>
            <consortium name="DOE Joint Genome Institute"/>
            <person name="Riley R."/>
            <person name="Haridas S."/>
            <person name="Wolfe K.H."/>
            <person name="Lopes M.R."/>
            <person name="Hittinger C.T."/>
            <person name="Goker M."/>
            <person name="Salamov A."/>
            <person name="Wisecaver J."/>
            <person name="Long T.M."/>
            <person name="Aerts A.L."/>
            <person name="Barry K."/>
            <person name="Choi C."/>
            <person name="Clum A."/>
            <person name="Coughlan A.Y."/>
            <person name="Deshpande S."/>
            <person name="Douglass A.P."/>
            <person name="Hanson S.J."/>
            <person name="Klenk H.-P."/>
            <person name="Labutti K."/>
            <person name="Lapidus A."/>
            <person name="Lindquist E."/>
            <person name="Lipzen A."/>
            <person name="Meier-Kolthoff J.P."/>
            <person name="Ohm R.A."/>
            <person name="Otillar R.P."/>
            <person name="Pangilinan J."/>
            <person name="Peng Y."/>
            <person name="Rokas A."/>
            <person name="Rosa C.A."/>
            <person name="Scheuner C."/>
            <person name="Sibirny A.A."/>
            <person name="Slot J.C."/>
            <person name="Stielow J.B."/>
            <person name="Sun H."/>
            <person name="Kurtzman C.P."/>
            <person name="Blackwell M."/>
            <person name="Jeffries T.W."/>
            <person name="Grigoriev I.V."/>
        </authorList>
    </citation>
    <scope>NUCLEOTIDE SEQUENCE [LARGE SCALE GENOMIC DNA]</scope>
    <source>
        <strain evidence="13">NRRL Y-17796</strain>
    </source>
</reference>
<keyword evidence="9" id="KW-0687">Ribonucleoprotein</keyword>
<dbReference type="FunFam" id="3.30.70.330:FF:000039">
    <property type="entry name" value="U1 small nuclear ribonucleoprotein A"/>
    <property type="match status" value="1"/>
</dbReference>
<dbReference type="GO" id="GO:0030532">
    <property type="term" value="C:small nuclear ribonucleoprotein complex"/>
    <property type="evidence" value="ECO:0007669"/>
    <property type="project" value="UniProtKB-ARBA"/>
</dbReference>
<evidence type="ECO:0000256" key="9">
    <source>
        <dbReference type="ARBA" id="ARBA00023274"/>
    </source>
</evidence>
<organism evidence="12 13">
    <name type="scientific">Tortispora caseinolytica NRRL Y-17796</name>
    <dbReference type="NCBI Taxonomy" id="767744"/>
    <lineage>
        <taxon>Eukaryota</taxon>
        <taxon>Fungi</taxon>
        <taxon>Dikarya</taxon>
        <taxon>Ascomycota</taxon>
        <taxon>Saccharomycotina</taxon>
        <taxon>Trigonopsidomycetes</taxon>
        <taxon>Trigonopsidales</taxon>
        <taxon>Trigonopsidaceae</taxon>
        <taxon>Tortispora</taxon>
    </lineage>
</organism>
<keyword evidence="8" id="KW-0539">Nucleus</keyword>
<dbReference type="InterPro" id="IPR035979">
    <property type="entry name" value="RBD_domain_sf"/>
</dbReference>
<keyword evidence="13" id="KW-1185">Reference proteome</keyword>
<dbReference type="EMBL" id="KV453841">
    <property type="protein sequence ID" value="ODV92357.1"/>
    <property type="molecule type" value="Genomic_DNA"/>
</dbReference>
<dbReference type="InterPro" id="IPR050374">
    <property type="entry name" value="RRT5_SRSF_SR"/>
</dbReference>
<keyword evidence="4" id="KW-0747">Spliceosome</keyword>
<dbReference type="InterPro" id="IPR000504">
    <property type="entry name" value="RRM_dom"/>
</dbReference>
<dbReference type="GO" id="GO:0008380">
    <property type="term" value="P:RNA splicing"/>
    <property type="evidence" value="ECO:0007669"/>
    <property type="project" value="UniProtKB-KW"/>
</dbReference>
<evidence type="ECO:0000259" key="11">
    <source>
        <dbReference type="PROSITE" id="PS50102"/>
    </source>
</evidence>
<name>A0A1E4TKV9_9ASCO</name>
<evidence type="ECO:0000313" key="12">
    <source>
        <dbReference type="EMBL" id="ODV92357.1"/>
    </source>
</evidence>
<evidence type="ECO:0000256" key="3">
    <source>
        <dbReference type="ARBA" id="ARBA00022664"/>
    </source>
</evidence>
<evidence type="ECO:0000256" key="4">
    <source>
        <dbReference type="ARBA" id="ARBA00022728"/>
    </source>
</evidence>
<evidence type="ECO:0000313" key="13">
    <source>
        <dbReference type="Proteomes" id="UP000095023"/>
    </source>
</evidence>
<dbReference type="SUPFAM" id="SSF54928">
    <property type="entry name" value="RNA-binding domain, RBD"/>
    <property type="match status" value="1"/>
</dbReference>
<keyword evidence="3" id="KW-0507">mRNA processing</keyword>
<dbReference type="InterPro" id="IPR012677">
    <property type="entry name" value="Nucleotide-bd_a/b_plait_sf"/>
</dbReference>
<keyword evidence="7" id="KW-0508">mRNA splicing</keyword>
<dbReference type="GO" id="GO:0005737">
    <property type="term" value="C:cytoplasm"/>
    <property type="evidence" value="ECO:0007669"/>
    <property type="project" value="TreeGrafter"/>
</dbReference>
<evidence type="ECO:0000256" key="8">
    <source>
        <dbReference type="ARBA" id="ARBA00023242"/>
    </source>
</evidence>
<evidence type="ECO:0000256" key="1">
    <source>
        <dbReference type="ARBA" id="ARBA00004123"/>
    </source>
</evidence>
<keyword evidence="5" id="KW-0677">Repeat</keyword>
<evidence type="ECO:0000256" key="5">
    <source>
        <dbReference type="ARBA" id="ARBA00022737"/>
    </source>
</evidence>
<dbReference type="Pfam" id="PF00076">
    <property type="entry name" value="RRM_1"/>
    <property type="match status" value="2"/>
</dbReference>
<comment type="subcellular location">
    <subcellularLocation>
        <location evidence="1">Nucleus</location>
    </subcellularLocation>
</comment>
<keyword evidence="6 10" id="KW-0694">RNA-binding</keyword>
<dbReference type="GO" id="GO:0003729">
    <property type="term" value="F:mRNA binding"/>
    <property type="evidence" value="ECO:0007669"/>
    <property type="project" value="TreeGrafter"/>
</dbReference>
<accession>A0A1E4TKV9</accession>
<protein>
    <recommendedName>
        <fullName evidence="11">RRM domain-containing protein</fullName>
    </recommendedName>
</protein>
<dbReference type="GO" id="GO:0005681">
    <property type="term" value="C:spliceosomal complex"/>
    <property type="evidence" value="ECO:0007669"/>
    <property type="project" value="UniProtKB-KW"/>
</dbReference>
<dbReference type="Proteomes" id="UP000095023">
    <property type="component" value="Unassembled WGS sequence"/>
</dbReference>
<dbReference type="CDD" id="cd12246">
    <property type="entry name" value="RRM1_U1A_like"/>
    <property type="match status" value="1"/>
</dbReference>
<evidence type="ECO:0000256" key="6">
    <source>
        <dbReference type="ARBA" id="ARBA00022884"/>
    </source>
</evidence>
<evidence type="ECO:0000256" key="10">
    <source>
        <dbReference type="PROSITE-ProRule" id="PRU00176"/>
    </source>
</evidence>
<dbReference type="GO" id="GO:0006397">
    <property type="term" value="P:mRNA processing"/>
    <property type="evidence" value="ECO:0007669"/>
    <property type="project" value="UniProtKB-KW"/>
</dbReference>
<dbReference type="CDD" id="cd12247">
    <property type="entry name" value="RRM2_U1A_like"/>
    <property type="match status" value="1"/>
</dbReference>
<comment type="similarity">
    <text evidence="2">Belongs to the RRM U1 A/B'' family.</text>
</comment>
<feature type="domain" description="RRM" evidence="11">
    <location>
        <begin position="4"/>
        <end position="83"/>
    </location>
</feature>
<proteinExistence type="inferred from homology"/>
<evidence type="ECO:0000256" key="7">
    <source>
        <dbReference type="ARBA" id="ARBA00023187"/>
    </source>
</evidence>
<dbReference type="PROSITE" id="PS50102">
    <property type="entry name" value="RRM"/>
    <property type="match status" value="2"/>
</dbReference>
<evidence type="ECO:0000256" key="2">
    <source>
        <dbReference type="ARBA" id="ARBA00007243"/>
    </source>
</evidence>
<dbReference type="AlphaFoldDB" id="A0A1E4TKV9"/>
<dbReference type="OrthoDB" id="266020at2759"/>
<sequence>MRGKTLYIRNLNVKLGVQDFKESLNTIFSAFGPVLEVSVKKNIRMRGQAFVSFAHSEDADQALNEMQGFPLFGQPMDIQYAKIPSDVVVLQENDTEQLEHHRLERIKAKEKRLAELANKPQFQKLSRNSRNQADDFLPPNRTLFLQNLPPHSTVDDLTKIFDAYPNLKDIRVVPGGTGLAFVEYEDEPSAVTAKQALNKLVVEDHEVHVTYARK</sequence>
<dbReference type="PANTHER" id="PTHR23003">
    <property type="entry name" value="RNA RECOGNITION MOTIF RRM DOMAIN CONTAINING PROTEIN"/>
    <property type="match status" value="1"/>
</dbReference>
<dbReference type="SMART" id="SM00360">
    <property type="entry name" value="RRM"/>
    <property type="match status" value="2"/>
</dbReference>